<keyword evidence="2" id="KW-0560">Oxidoreductase</keyword>
<dbReference type="InterPro" id="IPR036291">
    <property type="entry name" value="NAD(P)-bd_dom_sf"/>
</dbReference>
<sequence length="245" mass="26667">MTGGATRLGFSFAYALATAGYDIALHYHQSADSAQQTADAIMALGVTCKTFQFDLSGEHPEALIESVLNEFSSLQVLINNASAYEAATIAQTDMTLLQQQFSVNFFAPLLLTSAFSNKCSKGNVINILDNKIAFQQNHYAAYLLSKKALSGFTQLAAIEFAPHIRINGIAPGVVMPGEERTEDYIKWRVDGIPLKRQGRVDDLISAMNYLLNNEFVTGQILTVDGGEGVNHLGRHAKQFSDEGVL</sequence>
<dbReference type="InterPro" id="IPR002347">
    <property type="entry name" value="SDR_fam"/>
</dbReference>
<dbReference type="PRINTS" id="PR00081">
    <property type="entry name" value="GDHRDH"/>
</dbReference>
<organism evidence="3">
    <name type="scientific">marine sediment metagenome</name>
    <dbReference type="NCBI Taxonomy" id="412755"/>
    <lineage>
        <taxon>unclassified sequences</taxon>
        <taxon>metagenomes</taxon>
        <taxon>ecological metagenomes</taxon>
    </lineage>
</organism>
<evidence type="ECO:0000256" key="2">
    <source>
        <dbReference type="ARBA" id="ARBA00023002"/>
    </source>
</evidence>
<dbReference type="PANTHER" id="PTHR43639">
    <property type="entry name" value="OXIDOREDUCTASE, SHORT-CHAIN DEHYDROGENASE/REDUCTASE FAMILY (AFU_ORTHOLOGUE AFUA_5G02870)"/>
    <property type="match status" value="1"/>
</dbReference>
<proteinExistence type="inferred from homology"/>
<evidence type="ECO:0008006" key="4">
    <source>
        <dbReference type="Google" id="ProtNLM"/>
    </source>
</evidence>
<name>A0A0F9IW83_9ZZZZ</name>
<protein>
    <recommendedName>
        <fullName evidence="4">Short-chain dehydrogenase/reductase SDR</fullName>
    </recommendedName>
</protein>
<comment type="caution">
    <text evidence="3">The sequence shown here is derived from an EMBL/GenBank/DDBJ whole genome shotgun (WGS) entry which is preliminary data.</text>
</comment>
<reference evidence="3" key="1">
    <citation type="journal article" date="2015" name="Nature">
        <title>Complex archaea that bridge the gap between prokaryotes and eukaryotes.</title>
        <authorList>
            <person name="Spang A."/>
            <person name="Saw J.H."/>
            <person name="Jorgensen S.L."/>
            <person name="Zaremba-Niedzwiedzka K."/>
            <person name="Martijn J."/>
            <person name="Lind A.E."/>
            <person name="van Eijk R."/>
            <person name="Schleper C."/>
            <person name="Guy L."/>
            <person name="Ettema T.J."/>
        </authorList>
    </citation>
    <scope>NUCLEOTIDE SEQUENCE</scope>
</reference>
<gene>
    <name evidence="3" type="ORF">LCGC14_1828900</name>
</gene>
<dbReference type="Pfam" id="PF13561">
    <property type="entry name" value="adh_short_C2"/>
    <property type="match status" value="1"/>
</dbReference>
<evidence type="ECO:0000313" key="3">
    <source>
        <dbReference type="EMBL" id="KKL97990.1"/>
    </source>
</evidence>
<dbReference type="Gene3D" id="3.40.50.720">
    <property type="entry name" value="NAD(P)-binding Rossmann-like Domain"/>
    <property type="match status" value="1"/>
</dbReference>
<dbReference type="SUPFAM" id="SSF51735">
    <property type="entry name" value="NAD(P)-binding Rossmann-fold domains"/>
    <property type="match status" value="1"/>
</dbReference>
<comment type="similarity">
    <text evidence="1">Belongs to the short-chain dehydrogenases/reductases (SDR) family.</text>
</comment>
<dbReference type="PRINTS" id="PR00080">
    <property type="entry name" value="SDRFAMILY"/>
</dbReference>
<evidence type="ECO:0000256" key="1">
    <source>
        <dbReference type="ARBA" id="ARBA00006484"/>
    </source>
</evidence>
<dbReference type="EMBL" id="LAZR01018029">
    <property type="protein sequence ID" value="KKL97990.1"/>
    <property type="molecule type" value="Genomic_DNA"/>
</dbReference>
<accession>A0A0F9IW83</accession>
<dbReference type="GO" id="GO:0016491">
    <property type="term" value="F:oxidoreductase activity"/>
    <property type="evidence" value="ECO:0007669"/>
    <property type="project" value="UniProtKB-KW"/>
</dbReference>
<dbReference type="AlphaFoldDB" id="A0A0F9IW83"/>
<dbReference type="PANTHER" id="PTHR43639:SF1">
    <property type="entry name" value="SHORT-CHAIN DEHYDROGENASE_REDUCTASE FAMILY PROTEIN"/>
    <property type="match status" value="1"/>
</dbReference>